<dbReference type="AlphaFoldDB" id="A0A511DJE8"/>
<dbReference type="SUPFAM" id="SSF51679">
    <property type="entry name" value="Bacterial luciferase-like"/>
    <property type="match status" value="1"/>
</dbReference>
<dbReference type="InterPro" id="IPR050172">
    <property type="entry name" value="SsuD_RutA_monooxygenase"/>
</dbReference>
<feature type="domain" description="Luciferase-like" evidence="5">
    <location>
        <begin position="40"/>
        <end position="345"/>
    </location>
</feature>
<gene>
    <name evidence="6" type="primary">ssuD</name>
    <name evidence="6" type="ORF">PSU4_21120</name>
</gene>
<name>A0A511DJE8_9PSEU</name>
<keyword evidence="2" id="KW-0288">FMN</keyword>
<accession>A0A511DJE8</accession>
<dbReference type="PANTHER" id="PTHR42847">
    <property type="entry name" value="ALKANESULFONATE MONOOXYGENASE"/>
    <property type="match status" value="1"/>
</dbReference>
<organism evidence="6 7">
    <name type="scientific">Pseudonocardia sulfidoxydans NBRC 16205</name>
    <dbReference type="NCBI Taxonomy" id="1223511"/>
    <lineage>
        <taxon>Bacteria</taxon>
        <taxon>Bacillati</taxon>
        <taxon>Actinomycetota</taxon>
        <taxon>Actinomycetes</taxon>
        <taxon>Pseudonocardiales</taxon>
        <taxon>Pseudonocardiaceae</taxon>
        <taxon>Pseudonocardia</taxon>
    </lineage>
</organism>
<evidence type="ECO:0000313" key="7">
    <source>
        <dbReference type="Proteomes" id="UP000321685"/>
    </source>
</evidence>
<protein>
    <submittedName>
        <fullName evidence="6">Alkanesulfonate monooxygenase</fullName>
    </submittedName>
</protein>
<keyword evidence="3" id="KW-0560">Oxidoreductase</keyword>
<dbReference type="InterPro" id="IPR036661">
    <property type="entry name" value="Luciferase-like_sf"/>
</dbReference>
<evidence type="ECO:0000259" key="5">
    <source>
        <dbReference type="Pfam" id="PF00296"/>
    </source>
</evidence>
<dbReference type="GO" id="GO:0008726">
    <property type="term" value="F:alkanesulfonate monooxygenase activity"/>
    <property type="evidence" value="ECO:0007669"/>
    <property type="project" value="TreeGrafter"/>
</dbReference>
<dbReference type="CDD" id="cd01094">
    <property type="entry name" value="Alkanesulfonate_monoxygenase"/>
    <property type="match status" value="1"/>
</dbReference>
<evidence type="ECO:0000256" key="1">
    <source>
        <dbReference type="ARBA" id="ARBA00022630"/>
    </source>
</evidence>
<reference evidence="6 7" key="1">
    <citation type="submission" date="2019-07" db="EMBL/GenBank/DDBJ databases">
        <title>Whole genome shotgun sequence of Pseudonocardia sulfidoxydans NBRC 16205.</title>
        <authorList>
            <person name="Hosoyama A."/>
            <person name="Uohara A."/>
            <person name="Ohji S."/>
            <person name="Ichikawa N."/>
        </authorList>
    </citation>
    <scope>NUCLEOTIDE SEQUENCE [LARGE SCALE GENOMIC DNA]</scope>
    <source>
        <strain evidence="6 7">NBRC 16205</strain>
    </source>
</reference>
<evidence type="ECO:0000256" key="2">
    <source>
        <dbReference type="ARBA" id="ARBA00022643"/>
    </source>
</evidence>
<dbReference type="Proteomes" id="UP000321685">
    <property type="component" value="Unassembled WGS sequence"/>
</dbReference>
<keyword evidence="7" id="KW-1185">Reference proteome</keyword>
<sequence>MGIQVIGHLPTAGDARRFLDHTQTARNVGVGFRRSSLHTGPSYRAPTLDYLTQVALAWERAGAHAALVPTGTSFEDAWVTASALMSRTRSLGYLVAFRPGLVGPVLAAQMMSTFQRLSQGRLLLNVTPGVPGPVSNRFGDWLSKSERLDQAGEFLTIVRGAWGEEPFDFAGRYFRVEGASITAPDPIPPFYFGGSSEESMAFAARHADVYLSFVEPPDMTAPRLERVRTLAAEHGRTVRTALSFQVITRNTAREAWDVAEHMLGDVDEASVRDSLAAFRRSGAGAAAARTRLLGRMESVAGAAEISPNLWVGGLLVHAGRPPALVGSHTDIADRLTEYHDLGVTEFQVTGFPDVEESAHFGEGVIPLLRERGLLDEGGAAT</sequence>
<dbReference type="EMBL" id="BJVJ01000016">
    <property type="protein sequence ID" value="GEL23158.1"/>
    <property type="molecule type" value="Genomic_DNA"/>
</dbReference>
<dbReference type="Pfam" id="PF00296">
    <property type="entry name" value="Bac_luciferase"/>
    <property type="match status" value="1"/>
</dbReference>
<dbReference type="InterPro" id="IPR011251">
    <property type="entry name" value="Luciferase-like_dom"/>
</dbReference>
<proteinExistence type="predicted"/>
<evidence type="ECO:0000256" key="4">
    <source>
        <dbReference type="ARBA" id="ARBA00023033"/>
    </source>
</evidence>
<evidence type="ECO:0000313" key="6">
    <source>
        <dbReference type="EMBL" id="GEL23158.1"/>
    </source>
</evidence>
<dbReference type="PANTHER" id="PTHR42847:SF4">
    <property type="entry name" value="ALKANESULFONATE MONOOXYGENASE-RELATED"/>
    <property type="match status" value="1"/>
</dbReference>
<dbReference type="OrthoDB" id="9814695at2"/>
<evidence type="ECO:0000256" key="3">
    <source>
        <dbReference type="ARBA" id="ARBA00023002"/>
    </source>
</evidence>
<keyword evidence="1" id="KW-0285">Flavoprotein</keyword>
<dbReference type="RefSeq" id="WP_147105714.1">
    <property type="nucleotide sequence ID" value="NZ_BJVJ01000016.1"/>
</dbReference>
<keyword evidence="4 6" id="KW-0503">Monooxygenase</keyword>
<dbReference type="GO" id="GO:0046306">
    <property type="term" value="P:alkanesulfonate catabolic process"/>
    <property type="evidence" value="ECO:0007669"/>
    <property type="project" value="TreeGrafter"/>
</dbReference>
<dbReference type="Gene3D" id="3.20.20.30">
    <property type="entry name" value="Luciferase-like domain"/>
    <property type="match status" value="1"/>
</dbReference>
<comment type="caution">
    <text evidence="6">The sequence shown here is derived from an EMBL/GenBank/DDBJ whole genome shotgun (WGS) entry which is preliminary data.</text>
</comment>